<dbReference type="PANTHER" id="PTHR24412:SF497">
    <property type="entry name" value="KELCH-LIKE PROTEIN 18"/>
    <property type="match status" value="1"/>
</dbReference>
<proteinExistence type="predicted"/>
<accession>A0AAN4Z2V7</accession>
<feature type="non-terminal residue" evidence="4">
    <location>
        <position position="102"/>
    </location>
</feature>
<dbReference type="PANTHER" id="PTHR24412">
    <property type="entry name" value="KELCH PROTEIN"/>
    <property type="match status" value="1"/>
</dbReference>
<dbReference type="InterPro" id="IPR011705">
    <property type="entry name" value="BACK"/>
</dbReference>
<comment type="caution">
    <text evidence="4">The sequence shown here is derived from an EMBL/GenBank/DDBJ whole genome shotgun (WGS) entry which is preliminary data.</text>
</comment>
<evidence type="ECO:0000313" key="5">
    <source>
        <dbReference type="Proteomes" id="UP001328107"/>
    </source>
</evidence>
<feature type="domain" description="BACK" evidence="3">
    <location>
        <begin position="19"/>
        <end position="102"/>
    </location>
</feature>
<evidence type="ECO:0000256" key="2">
    <source>
        <dbReference type="ARBA" id="ARBA00022737"/>
    </source>
</evidence>
<reference evidence="5" key="1">
    <citation type="submission" date="2022-10" db="EMBL/GenBank/DDBJ databases">
        <title>Genome assembly of Pristionchus species.</title>
        <authorList>
            <person name="Yoshida K."/>
            <person name="Sommer R.J."/>
        </authorList>
    </citation>
    <scope>NUCLEOTIDE SEQUENCE [LARGE SCALE GENOMIC DNA]</scope>
    <source>
        <strain evidence="5">RS5460</strain>
    </source>
</reference>
<keyword evidence="5" id="KW-1185">Reference proteome</keyword>
<name>A0AAN4Z2V7_9BILA</name>
<organism evidence="4 5">
    <name type="scientific">Pristionchus mayeri</name>
    <dbReference type="NCBI Taxonomy" id="1317129"/>
    <lineage>
        <taxon>Eukaryota</taxon>
        <taxon>Metazoa</taxon>
        <taxon>Ecdysozoa</taxon>
        <taxon>Nematoda</taxon>
        <taxon>Chromadorea</taxon>
        <taxon>Rhabditida</taxon>
        <taxon>Rhabditina</taxon>
        <taxon>Diplogasteromorpha</taxon>
        <taxon>Diplogasteroidea</taxon>
        <taxon>Neodiplogasteridae</taxon>
        <taxon>Pristionchus</taxon>
    </lineage>
</organism>
<dbReference type="AlphaFoldDB" id="A0AAN4Z2V7"/>
<feature type="non-terminal residue" evidence="4">
    <location>
        <position position="1"/>
    </location>
</feature>
<dbReference type="EMBL" id="BTRK01000001">
    <property type="protein sequence ID" value="GMR33083.1"/>
    <property type="molecule type" value="Genomic_DNA"/>
</dbReference>
<gene>
    <name evidence="4" type="ORF">PMAYCL1PPCAC_03278</name>
</gene>
<keyword evidence="1" id="KW-0880">Kelch repeat</keyword>
<dbReference type="Proteomes" id="UP001328107">
    <property type="component" value="Unassembled WGS sequence"/>
</dbReference>
<evidence type="ECO:0000259" key="3">
    <source>
        <dbReference type="SMART" id="SM00875"/>
    </source>
</evidence>
<evidence type="ECO:0000256" key="1">
    <source>
        <dbReference type="ARBA" id="ARBA00022441"/>
    </source>
</evidence>
<evidence type="ECO:0000313" key="4">
    <source>
        <dbReference type="EMBL" id="GMR33083.1"/>
    </source>
</evidence>
<dbReference type="Pfam" id="PF07707">
    <property type="entry name" value="BACK"/>
    <property type="match status" value="1"/>
</dbReference>
<sequence length="102" mass="12218">KILDECAQFMIDRIRIGTVFKLLNFFRAISYDKIERLLRYVDINFVPISNTEEFLEISVNDLEYLLQRDSLNIDDECQVFEALSRWIGQDDMRKQFAARFVE</sequence>
<dbReference type="Gene3D" id="1.25.40.420">
    <property type="match status" value="1"/>
</dbReference>
<dbReference type="SMART" id="SM00875">
    <property type="entry name" value="BACK"/>
    <property type="match status" value="1"/>
</dbReference>
<protein>
    <recommendedName>
        <fullName evidence="3">BACK domain-containing protein</fullName>
    </recommendedName>
</protein>
<keyword evidence="2" id="KW-0677">Repeat</keyword>